<sequence>MNMLLANDSATIFAYHPRLWAYDLGESSETRDRFEVIKIRAATADSKKAKLFEIQPGGTNAGVEFSAEKCNVTDISRKYAVLHVGEMLVDGPRVTDQDTAPIQSIVEINVDNGQKHRLTMPP</sequence>
<dbReference type="Proteomes" id="UP000766486">
    <property type="component" value="Unassembled WGS sequence"/>
</dbReference>
<dbReference type="EMBL" id="CABFNS010000872">
    <property type="protein sequence ID" value="VUC33859.1"/>
    <property type="molecule type" value="Genomic_DNA"/>
</dbReference>
<protein>
    <recommendedName>
        <fullName evidence="3">FHA domain-containing protein</fullName>
    </recommendedName>
</protein>
<evidence type="ECO:0000313" key="1">
    <source>
        <dbReference type="EMBL" id="VUC33859.1"/>
    </source>
</evidence>
<comment type="caution">
    <text evidence="1">The sequence shown here is derived from an EMBL/GenBank/DDBJ whole genome shotgun (WGS) entry which is preliminary data.</text>
</comment>
<evidence type="ECO:0000313" key="2">
    <source>
        <dbReference type="Proteomes" id="UP000766486"/>
    </source>
</evidence>
<name>A0ABY6UV93_BIOOC</name>
<proteinExistence type="predicted"/>
<accession>A0ABY6UV93</accession>
<evidence type="ECO:0008006" key="3">
    <source>
        <dbReference type="Google" id="ProtNLM"/>
    </source>
</evidence>
<organism evidence="1 2">
    <name type="scientific">Bionectria ochroleuca</name>
    <name type="common">Gliocladium roseum</name>
    <dbReference type="NCBI Taxonomy" id="29856"/>
    <lineage>
        <taxon>Eukaryota</taxon>
        <taxon>Fungi</taxon>
        <taxon>Dikarya</taxon>
        <taxon>Ascomycota</taxon>
        <taxon>Pezizomycotina</taxon>
        <taxon>Sordariomycetes</taxon>
        <taxon>Hypocreomycetidae</taxon>
        <taxon>Hypocreales</taxon>
        <taxon>Bionectriaceae</taxon>
        <taxon>Clonostachys</taxon>
    </lineage>
</organism>
<reference evidence="1 2" key="1">
    <citation type="submission" date="2019-06" db="EMBL/GenBank/DDBJ databases">
        <authorList>
            <person name="Broberg M."/>
        </authorList>
    </citation>
    <scope>NUCLEOTIDE SEQUENCE [LARGE SCALE GENOMIC DNA]</scope>
</reference>
<keyword evidence="2" id="KW-1185">Reference proteome</keyword>
<gene>
    <name evidence="1" type="ORF">CLO192961_LOCUS362865</name>
</gene>